<dbReference type="AlphaFoldDB" id="A0A644ZUQ2"/>
<reference evidence="1" key="1">
    <citation type="submission" date="2019-08" db="EMBL/GenBank/DDBJ databases">
        <authorList>
            <person name="Kucharzyk K."/>
            <person name="Murdoch R.W."/>
            <person name="Higgins S."/>
            <person name="Loffler F."/>
        </authorList>
    </citation>
    <scope>NUCLEOTIDE SEQUENCE</scope>
</reference>
<organism evidence="1">
    <name type="scientific">bioreactor metagenome</name>
    <dbReference type="NCBI Taxonomy" id="1076179"/>
    <lineage>
        <taxon>unclassified sequences</taxon>
        <taxon>metagenomes</taxon>
        <taxon>ecological metagenomes</taxon>
    </lineage>
</organism>
<sequence>MKNFRSKRIILPFGQNMLIFTISQCVGDTLYFVESIFNIKGISRYSNTTLGIEQVHVQIQAFPVGIWEIENQHIVTFYRVASQSRTIRCFPFP</sequence>
<evidence type="ECO:0000313" key="1">
    <source>
        <dbReference type="EMBL" id="MPM44456.1"/>
    </source>
</evidence>
<name>A0A644ZUQ2_9ZZZZ</name>
<gene>
    <name evidence="1" type="ORF">SDC9_91134</name>
</gene>
<dbReference type="EMBL" id="VSSQ01010485">
    <property type="protein sequence ID" value="MPM44456.1"/>
    <property type="molecule type" value="Genomic_DNA"/>
</dbReference>
<comment type="caution">
    <text evidence="1">The sequence shown here is derived from an EMBL/GenBank/DDBJ whole genome shotgun (WGS) entry which is preliminary data.</text>
</comment>
<accession>A0A644ZUQ2</accession>
<protein>
    <submittedName>
        <fullName evidence="1">Uncharacterized protein</fullName>
    </submittedName>
</protein>
<proteinExistence type="predicted"/>